<keyword evidence="2 12" id="KW-0812">Transmembrane</keyword>
<evidence type="ECO:0000256" key="10">
    <source>
        <dbReference type="PROSITE-ProRule" id="PRU00207"/>
    </source>
</evidence>
<dbReference type="InterPro" id="IPR057244">
    <property type="entry name" value="GAIN_B"/>
</dbReference>
<keyword evidence="16" id="KW-1185">Reference proteome</keyword>
<evidence type="ECO:0000256" key="3">
    <source>
        <dbReference type="ARBA" id="ARBA00022723"/>
    </source>
</evidence>
<dbReference type="PROSITE" id="PS50145">
    <property type="entry name" value="ZF_TRAF"/>
    <property type="match status" value="1"/>
</dbReference>
<keyword evidence="3 10" id="KW-0479">Metal-binding</keyword>
<keyword evidence="8 12" id="KW-0472">Membrane</keyword>
<evidence type="ECO:0000259" key="13">
    <source>
        <dbReference type="PROSITE" id="PS50145"/>
    </source>
</evidence>
<evidence type="ECO:0000256" key="1">
    <source>
        <dbReference type="ARBA" id="ARBA00004370"/>
    </source>
</evidence>
<feature type="transmembrane region" description="Helical" evidence="12">
    <location>
        <begin position="2652"/>
        <end position="2674"/>
    </location>
</feature>
<dbReference type="InterPro" id="IPR013783">
    <property type="entry name" value="Ig-like_fold"/>
</dbReference>
<dbReference type="Gene3D" id="2.60.220.50">
    <property type="match status" value="1"/>
</dbReference>
<keyword evidence="5 10" id="KW-0863">Zinc-finger</keyword>
<dbReference type="Pfam" id="PF01825">
    <property type="entry name" value="GPS"/>
    <property type="match status" value="1"/>
</dbReference>
<dbReference type="PROSITE" id="PS50221">
    <property type="entry name" value="GAIN_B"/>
    <property type="match status" value="1"/>
</dbReference>
<evidence type="ECO:0000256" key="12">
    <source>
        <dbReference type="SAM" id="Phobius"/>
    </source>
</evidence>
<proteinExistence type="predicted"/>
<sequence>MQPLITDWKPNVLSSSWIFSGYSANVTTILIFDVRAGLTGVFGVPLSVKSFVATSGLFGETQVQLSLVTFTNEFVPGVLKATPSVHGLQGGFATVAVASAGAPMLWDLDMRRTIDAVVVNGRVLPITTASHSSIPSVQLPAGDITVYVHSRQSFSGYSTLYFVLYDAVYGFQITPVTAYFQPSLTPPLLLASTFVGTAVVNVTFDTVASPDAGVFFSAVLTLPPSVPVVACVTAGNVIPPSTDTLQRSSFAVTGVASRQSVQLVLAKHFIGTFELAITLTTTDGVSVSLPTQQTLAVAVLPSTLPPLASWVLTSATKTMDTISPLLFLVDNTDAWVAVHSIMPRQRRTYEITVPNSAVLQRSDTASSYIANATTAAPGVRWLLSPQYDYGTLAMQLSATVARIVTWNNASARTAVSSSNHLRRLQLQVLPTAQAPQLDIIAPYRNAQWGPWALYANDTMMFTLQASVVDPASTLTVRWTCPFCASIRFNESMLLLWSKNSTLILPPGYIQHPIQVAIKLVAGAYGRGVMTIVAQSNSSRTGDSQEKSLTLPLDVHPVAVPPTLTLRTGAPSYLEGSVVRLPVSVEGHSPLEFLSLVCTVSPAQAVKSSPSWAPGDTVLSLPLVAIWDGTLLVTCIATAQIRIEVNPFSVATSEAAAAFFVLPIAHAPILAVAPQQYALVDRWMPLPILQSALATTRTPTVDVWSMQLQAPANVFYVHANSSNGTVRANTTGGIDVFNLEPTTNVSVMVITAGRGGVVPVVLRSINYVPATNTTATTSQTIALNFVGTSLTTAHPIVNEGTPLTAILNLFTPPQALILASFLCNDTAQVTLPGSLLVYPRTYQPLNTFTASTKRDYIDRGDRTLQCWAQLATFDAWYMQTPRPSVTVTVRNIDVSDLVIVGPTKGGQLQLTVGVGGAADTFTIELATIPFAPVALTLSSTRAGLIVAPSYMVLTEATWNRPQTVAVYAVPGMATDGTYTVASIELVVSSDDALYAALPPLDAAVAILNTADMTPAPRLQAATFDSTGARLTVLFTRAVYLSGLLPLQVPCASVFDTTTAGFGTLPKCMWVTTASISVVLGAAATVVPGSRCPALGGLKSTATSSLSMGDMYVLVQPPLNPPTPRVVVSGPRSLGACDDLVLDATATTGAGGRPITWAWVCIVVATQQPCGGSFALVASSDQVLRVPSAEISSNATISITLTCTNFFGISGSSGPIIVTKAAQPLPTVYIAGPSALSATRSSTVSFIGVAEASSCAAVSVSSALSVSWALLGSPMPTSQSRNPRQLLWPPRSLGYGVYTVILSASSPRSGTNSASVTLTIVPSPLVAAIVGGTSSTVGTGVDLLLDGSSSYDPDSEATALRFAWNVTDATTGRRILSVPSVAAPTVPKASLAPNSTLLVALAVTDSATARVATATMTIFVQSGTPPTTTIAPVVQAKLNVNTKIVLQGKVTSTVNSALTGRWTIVGDADGTMAAQLFAVPDSSWAMALRANTLLPGAAYTLVFTGSDQFGQSSVATVSFTTNEPPTSGSVVVTPTTGVALTTDFTLSSLNWVGAGAPFLFAFKYIVGSPTAANAVEIALGDYSVTTSCTTTLPPGDAIDGTITIVGYVIDAFGAVAKAYATIQVAALSLSTTATQQLIHEQATALASNASTAEPARIFNLVNQYASVLVATLPNPAATATATTVVTCPTSIADEVCSGNGECTGRPLGCTPANLNCVGTCTCTDGWFGSNCATSAAALASHQTIITSLLSAMSAAGAIANPTTEGLEQQCAAVASIAVSADLLTPAQTTQALALVASALAPGSSALLSSTAFAAIGLSVSSLLGAALTSTASRRLSAADPAAHITSVVDALAAALLIPALPDEAPAIMTLPNLQLSVQRRLPSALASGVEVSLPLTQEQQHQQYTAGIVSLPATLPLATVCTQAIDVHAKQYRPNVYASADSSSLQSSILGLDLFCDYANTAAIVTHLPAPAPIVAPPAPTGSHVCVDGRPETVEASCTGVSATTEISCNGSANYTVEYTCPRLLPTPRCQYWDTTAGSWATDGCSVLSEDFNYITCACDHLTDFSTQIVQAYDAVRIHVTATLETQPTAASVAANATILVTLATLCVLYAVALRYCIKWDASDALTHFKTMKTWREKGRVVTVPPRLYTPPTFLLAPTRSARIRAFLHSVWSSVKANHKLLGTYFTYDPQFTRPQRLMIVFTAAMSELLLNAVLYRLRQLQPTVGSMLVSGVVASVCMLPVTIAFIVLFKKSGARQSFTVRYQLECDTAVVEVQVNAYGHPVDESKYQILHREHQEAIDALPERDCQVLLAHLSRNGLVDATGVPSLAGAVSTAAYLVLYNGTTDTTDAAGVLVAKAPPVKSWGFLRAVKVAIERPPSVQSPRDGSLPELPKENILAMWGKTTVREQLRGIDPALLSPGALRDAEVCLERIDGLLAADAAFADDEVLRVCRSVAAWVHLVVGSARSYLADSQAILQRMAFNVENAKLDLLEAQAMAAQARAAAVAQWHSEHPARWHWRRARRAIIRTVDAKTTVTVTHASSQLLAAQRRLVQARAHDARERRRQLQLVAAQQRALVNQLAGLERWKKRYQLYCEAQRATQLAQLPLHERQMFEAEEAKLQKLTAPARLLYNSVLRRQTDRVSSPVFPPWVHHVLAALCYGVVAFALYFIVLFSLLVGASVALHWVGSVAAGLALTHVVSEPVGILLKVGVLPLLATALLSGSGVLEQLSAETVAWGTAAVIGVAGVTRLRRKPPPVVTPIPAASDKPMPTVTDEALQKVRTTQDAKATPTPAALATALDDAADATYAQHWAVHRAASSAQEPEASPQAPPARPGAPVVEIPPGDSDNGLFPDGVLASSALPHYKPDTPSSIASMCRLGCGAKVRTKKLDEHETTKCPRRLVPCPACSVAVPFEALAEHECAQSPAKGMKLPPLQKRPKVLAPKTTMVLANAVTPAQPGEVMRVAKSTIAHREDVSAQIDQVVKESAAAAKPSL</sequence>
<feature type="transmembrane region" description="Helical" evidence="12">
    <location>
        <begin position="2680"/>
        <end position="2697"/>
    </location>
</feature>
<evidence type="ECO:0000256" key="9">
    <source>
        <dbReference type="ARBA" id="ARBA00023157"/>
    </source>
</evidence>
<dbReference type="PANTHER" id="PTHR46730">
    <property type="entry name" value="POLYCYSTIN-1"/>
    <property type="match status" value="1"/>
</dbReference>
<evidence type="ECO:0000313" key="16">
    <source>
        <dbReference type="Proteomes" id="UP000243579"/>
    </source>
</evidence>
<organism evidence="15 16">
    <name type="scientific">Achlya hypogyna</name>
    <name type="common">Oomycete</name>
    <name type="synonym">Protoachlya hypogyna</name>
    <dbReference type="NCBI Taxonomy" id="1202772"/>
    <lineage>
        <taxon>Eukaryota</taxon>
        <taxon>Sar</taxon>
        <taxon>Stramenopiles</taxon>
        <taxon>Oomycota</taxon>
        <taxon>Saprolegniomycetes</taxon>
        <taxon>Saprolegniales</taxon>
        <taxon>Achlyaceae</taxon>
        <taxon>Achlya</taxon>
    </lineage>
</organism>
<evidence type="ECO:0000256" key="7">
    <source>
        <dbReference type="ARBA" id="ARBA00022989"/>
    </source>
</evidence>
<keyword evidence="9" id="KW-1015">Disulfide bond</keyword>
<comment type="subcellular location">
    <subcellularLocation>
        <location evidence="1">Membrane</location>
    </subcellularLocation>
</comment>
<name>A0A1V9ZA26_ACHHY</name>
<accession>A0A1V9ZA26</accession>
<keyword evidence="6 10" id="KW-0862">Zinc</keyword>
<reference evidence="15 16" key="1">
    <citation type="journal article" date="2014" name="Genome Biol. Evol.">
        <title>The secreted proteins of Achlya hypogyna and Thraustotheca clavata identify the ancestral oomycete secretome and reveal gene acquisitions by horizontal gene transfer.</title>
        <authorList>
            <person name="Misner I."/>
            <person name="Blouin N."/>
            <person name="Leonard G."/>
            <person name="Richards T.A."/>
            <person name="Lane C.E."/>
        </authorList>
    </citation>
    <scope>NUCLEOTIDE SEQUENCE [LARGE SCALE GENOMIC DNA]</scope>
    <source>
        <strain evidence="15 16">ATCC 48635</strain>
    </source>
</reference>
<dbReference type="SUPFAM" id="SSF49599">
    <property type="entry name" value="TRAF domain-like"/>
    <property type="match status" value="1"/>
</dbReference>
<dbReference type="GO" id="GO:0005261">
    <property type="term" value="F:monoatomic cation channel activity"/>
    <property type="evidence" value="ECO:0007669"/>
    <property type="project" value="TreeGrafter"/>
</dbReference>
<dbReference type="InterPro" id="IPR013083">
    <property type="entry name" value="Znf_RING/FYVE/PHD"/>
</dbReference>
<dbReference type="GO" id="GO:0006816">
    <property type="term" value="P:calcium ion transport"/>
    <property type="evidence" value="ECO:0007669"/>
    <property type="project" value="TreeGrafter"/>
</dbReference>
<evidence type="ECO:0000259" key="14">
    <source>
        <dbReference type="PROSITE" id="PS50221"/>
    </source>
</evidence>
<dbReference type="Proteomes" id="UP000243579">
    <property type="component" value="Unassembled WGS sequence"/>
</dbReference>
<feature type="domain" description="TRAF-type" evidence="13">
    <location>
        <begin position="2861"/>
        <end position="2914"/>
    </location>
</feature>
<dbReference type="GO" id="GO:0008270">
    <property type="term" value="F:zinc ion binding"/>
    <property type="evidence" value="ECO:0007669"/>
    <property type="project" value="UniProtKB-KW"/>
</dbReference>
<dbReference type="STRING" id="1202772.A0A1V9ZA26"/>
<dbReference type="EMBL" id="JNBR01000349">
    <property type="protein sequence ID" value="OQR94845.1"/>
    <property type="molecule type" value="Genomic_DNA"/>
</dbReference>
<evidence type="ECO:0000313" key="15">
    <source>
        <dbReference type="EMBL" id="OQR94845.1"/>
    </source>
</evidence>
<dbReference type="InterPro" id="IPR000203">
    <property type="entry name" value="GPS"/>
</dbReference>
<dbReference type="PANTHER" id="PTHR46730:SF1">
    <property type="entry name" value="PLAT DOMAIN-CONTAINING PROTEIN"/>
    <property type="match status" value="1"/>
</dbReference>
<evidence type="ECO:0000256" key="2">
    <source>
        <dbReference type="ARBA" id="ARBA00022692"/>
    </source>
</evidence>
<keyword evidence="4" id="KW-0677">Repeat</keyword>
<dbReference type="InterPro" id="IPR001293">
    <property type="entry name" value="Znf_TRAF"/>
</dbReference>
<keyword evidence="7 12" id="KW-1133">Transmembrane helix</keyword>
<dbReference type="InterPro" id="IPR002859">
    <property type="entry name" value="PKD/REJ-like"/>
</dbReference>
<feature type="region of interest" description="Disordered" evidence="11">
    <location>
        <begin position="2812"/>
        <end position="2852"/>
    </location>
</feature>
<feature type="zinc finger region" description="TRAF-type" evidence="10">
    <location>
        <begin position="2861"/>
        <end position="2914"/>
    </location>
</feature>
<dbReference type="InterPro" id="IPR046338">
    <property type="entry name" value="GAIN_dom_sf"/>
</dbReference>
<evidence type="ECO:0000256" key="4">
    <source>
        <dbReference type="ARBA" id="ARBA00022737"/>
    </source>
</evidence>
<feature type="transmembrane region" description="Helical" evidence="12">
    <location>
        <begin position="2196"/>
        <end position="2214"/>
    </location>
</feature>
<evidence type="ECO:0000256" key="6">
    <source>
        <dbReference type="ARBA" id="ARBA00022833"/>
    </source>
</evidence>
<evidence type="ECO:0000256" key="8">
    <source>
        <dbReference type="ARBA" id="ARBA00023136"/>
    </source>
</evidence>
<dbReference type="GO" id="GO:0005886">
    <property type="term" value="C:plasma membrane"/>
    <property type="evidence" value="ECO:0007669"/>
    <property type="project" value="TreeGrafter"/>
</dbReference>
<comment type="caution">
    <text evidence="15">The sequence shown here is derived from an EMBL/GenBank/DDBJ whole genome shotgun (WGS) entry which is preliminary data.</text>
</comment>
<evidence type="ECO:0000256" key="5">
    <source>
        <dbReference type="ARBA" id="ARBA00022771"/>
    </source>
</evidence>
<dbReference type="Gene3D" id="2.60.40.10">
    <property type="entry name" value="Immunoglobulins"/>
    <property type="match status" value="1"/>
</dbReference>
<feature type="domain" description="GAIN-B" evidence="14">
    <location>
        <begin position="1921"/>
        <end position="2074"/>
    </location>
</feature>
<dbReference type="OrthoDB" id="77617at2759"/>
<dbReference type="SMART" id="SM00303">
    <property type="entry name" value="GPS"/>
    <property type="match status" value="1"/>
</dbReference>
<feature type="compositionally biased region" description="Low complexity" evidence="11">
    <location>
        <begin position="2813"/>
        <end position="2825"/>
    </location>
</feature>
<dbReference type="Pfam" id="PF02010">
    <property type="entry name" value="REJ"/>
    <property type="match status" value="1"/>
</dbReference>
<protein>
    <submittedName>
        <fullName evidence="15">Transmembrane protein</fullName>
    </submittedName>
</protein>
<gene>
    <name evidence="15" type="ORF">ACHHYP_00857</name>
</gene>
<evidence type="ECO:0000256" key="11">
    <source>
        <dbReference type="SAM" id="MobiDB-lite"/>
    </source>
</evidence>
<feature type="transmembrane region" description="Helical" evidence="12">
    <location>
        <begin position="2226"/>
        <end position="2248"/>
    </location>
</feature>
<dbReference type="Gene3D" id="3.30.40.10">
    <property type="entry name" value="Zinc/RING finger domain, C3HC4 (zinc finger)"/>
    <property type="match status" value="1"/>
</dbReference>